<dbReference type="Pfam" id="PF05071">
    <property type="entry name" value="NDUFA12"/>
    <property type="match status" value="1"/>
</dbReference>
<dbReference type="GO" id="GO:0005739">
    <property type="term" value="C:mitochondrion"/>
    <property type="evidence" value="ECO:0007669"/>
    <property type="project" value="TreeGrafter"/>
</dbReference>
<dbReference type="AlphaFoldDB" id="A0AAD2HIL3"/>
<evidence type="ECO:0000256" key="1">
    <source>
        <dbReference type="ARBA" id="ARBA00007355"/>
    </source>
</evidence>
<proteinExistence type="inferred from homology"/>
<evidence type="ECO:0000313" key="3">
    <source>
        <dbReference type="EMBL" id="CAK5274787.1"/>
    </source>
</evidence>
<comment type="caution">
    <text evidence="3">The sequence shown here is derived from an EMBL/GenBank/DDBJ whole genome shotgun (WGS) entry which is preliminary data.</text>
</comment>
<reference evidence="3" key="1">
    <citation type="submission" date="2023-11" db="EMBL/GenBank/DDBJ databases">
        <authorList>
            <person name="De Vega J J."/>
            <person name="De Vega J J."/>
        </authorList>
    </citation>
    <scope>NUCLEOTIDE SEQUENCE</scope>
</reference>
<feature type="non-terminal residue" evidence="3">
    <location>
        <position position="194"/>
    </location>
</feature>
<comment type="similarity">
    <text evidence="1">Belongs to the complex I NDUFA12 subunit family.</text>
</comment>
<dbReference type="InterPro" id="IPR052618">
    <property type="entry name" value="ComplexI_NDUFA12"/>
</dbReference>
<dbReference type="InterPro" id="IPR007763">
    <property type="entry name" value="NDUFA12"/>
</dbReference>
<evidence type="ECO:0008006" key="5">
    <source>
        <dbReference type="Google" id="ProtNLM"/>
    </source>
</evidence>
<dbReference type="PANTHER" id="PTHR32470:SF2">
    <property type="entry name" value="NADH DEHYDROGENASE [UBIQUINONE] 1 ALPHA SUBCOMPLEX ASSEMBLY FACTOR 2"/>
    <property type="match status" value="1"/>
</dbReference>
<feature type="region of interest" description="Disordered" evidence="2">
    <location>
        <begin position="130"/>
        <end position="194"/>
    </location>
</feature>
<dbReference type="Proteomes" id="UP001295794">
    <property type="component" value="Unassembled WGS sequence"/>
</dbReference>
<dbReference type="GO" id="GO:0032981">
    <property type="term" value="P:mitochondrial respiratory chain complex I assembly"/>
    <property type="evidence" value="ECO:0007669"/>
    <property type="project" value="TreeGrafter"/>
</dbReference>
<feature type="compositionally biased region" description="Polar residues" evidence="2">
    <location>
        <begin position="183"/>
        <end position="194"/>
    </location>
</feature>
<protein>
    <recommendedName>
        <fullName evidence="5">NADH dehydrogenase [ubiquinone] 1 alpha subcomplex subunit</fullName>
    </recommendedName>
</protein>
<dbReference type="GO" id="GO:0045271">
    <property type="term" value="C:respiratory chain complex I"/>
    <property type="evidence" value="ECO:0007669"/>
    <property type="project" value="InterPro"/>
</dbReference>
<gene>
    <name evidence="3" type="ORF">MYCIT1_LOCUS22099</name>
</gene>
<keyword evidence="4" id="KW-1185">Reference proteome</keyword>
<accession>A0AAD2HIL3</accession>
<evidence type="ECO:0000256" key="2">
    <source>
        <dbReference type="SAM" id="MobiDB-lite"/>
    </source>
</evidence>
<name>A0AAD2HIL3_9AGAR</name>
<evidence type="ECO:0000313" key="4">
    <source>
        <dbReference type="Proteomes" id="UP001295794"/>
    </source>
</evidence>
<sequence length="194" mass="22379">FAFTRSIMSSAGISLWRRLVMRLRRPSYYVGQDFDGNRFYEYPSLLDDPRPRRTVKYRESEDVWKYIGGQRKLSVQWSAWLTHTRPDPPTPEELQADLIRRERLRRNVAMIEARDKAEDQLRLAEIASLQQQIPSPRNAPPLAEHPDHSEPLVLTSETASAPSGRKSRDMEDTRPSPPPEETQAWSPQTVARGG</sequence>
<dbReference type="EMBL" id="CAVNYO010000403">
    <property type="protein sequence ID" value="CAK5274787.1"/>
    <property type="molecule type" value="Genomic_DNA"/>
</dbReference>
<dbReference type="PANTHER" id="PTHR32470">
    <property type="entry name" value="ADH DEHYDROGENASE [UBIQUINONE] 1 ALPHA SUBCOMPLEX ASSEMBLY FACTOR 2"/>
    <property type="match status" value="1"/>
</dbReference>
<organism evidence="3 4">
    <name type="scientific">Mycena citricolor</name>
    <dbReference type="NCBI Taxonomy" id="2018698"/>
    <lineage>
        <taxon>Eukaryota</taxon>
        <taxon>Fungi</taxon>
        <taxon>Dikarya</taxon>
        <taxon>Basidiomycota</taxon>
        <taxon>Agaricomycotina</taxon>
        <taxon>Agaricomycetes</taxon>
        <taxon>Agaricomycetidae</taxon>
        <taxon>Agaricales</taxon>
        <taxon>Marasmiineae</taxon>
        <taxon>Mycenaceae</taxon>
        <taxon>Mycena</taxon>
    </lineage>
</organism>